<comment type="subcellular location">
    <subcellularLocation>
        <location evidence="1">Membrane</location>
        <topology evidence="1">Multi-pass membrane protein</topology>
    </subcellularLocation>
</comment>
<dbReference type="OrthoDB" id="5967337at2759"/>
<evidence type="ECO:0000256" key="5">
    <source>
        <dbReference type="SAM" id="MobiDB-lite"/>
    </source>
</evidence>
<feature type="region of interest" description="Disordered" evidence="5">
    <location>
        <begin position="507"/>
        <end position="537"/>
    </location>
</feature>
<feature type="transmembrane region" description="Helical" evidence="6">
    <location>
        <begin position="482"/>
        <end position="501"/>
    </location>
</feature>
<protein>
    <submittedName>
        <fullName evidence="9">Transmembrane 7 superfamily member 3-like isoform X1</fullName>
    </submittedName>
</protein>
<keyword evidence="8" id="KW-1185">Reference proteome</keyword>
<keyword evidence="3 6" id="KW-1133">Transmembrane helix</keyword>
<feature type="transmembrane region" description="Helical" evidence="6">
    <location>
        <begin position="410"/>
        <end position="430"/>
    </location>
</feature>
<dbReference type="Pfam" id="PF13886">
    <property type="entry name" value="TM7S3_TM198"/>
    <property type="match status" value="1"/>
</dbReference>
<gene>
    <name evidence="9" type="primary">LOC117647096</name>
</gene>
<feature type="transmembrane region" description="Helical" evidence="6">
    <location>
        <begin position="437"/>
        <end position="462"/>
    </location>
</feature>
<dbReference type="Pfam" id="PF25992">
    <property type="entry name" value="Ig_TM7SF3_N"/>
    <property type="match status" value="1"/>
</dbReference>
<dbReference type="AlphaFoldDB" id="A0A6P8YWK1"/>
<dbReference type="GO" id="GO:0043069">
    <property type="term" value="P:negative regulation of programmed cell death"/>
    <property type="evidence" value="ECO:0007669"/>
    <property type="project" value="TreeGrafter"/>
</dbReference>
<dbReference type="PANTHER" id="PTHR15937">
    <property type="entry name" value="TRANSMEMBRANE 7 SUPERFAMILY MEMBER 3"/>
    <property type="match status" value="1"/>
</dbReference>
<dbReference type="KEGG" id="tpal:117647096"/>
<evidence type="ECO:0000256" key="3">
    <source>
        <dbReference type="ARBA" id="ARBA00022989"/>
    </source>
</evidence>
<evidence type="ECO:0000256" key="1">
    <source>
        <dbReference type="ARBA" id="ARBA00004141"/>
    </source>
</evidence>
<name>A0A6P8YWK1_THRPL</name>
<evidence type="ECO:0000313" key="8">
    <source>
        <dbReference type="Proteomes" id="UP000515158"/>
    </source>
</evidence>
<sequence length="593" mass="63669">MSAKLGGMKLQPSRGWEAYILVCLAILLSGTVGASLVRGEDGPVTMSLEYYNPANQSTWVFDILNPLSTKAIYVQSTPFDVVFYTFQAHSYLQNISLSYNSTLIDHSHVNGTNLGLVWKTKQGAGTFYVTNSNLENVTVMYAIVAYGAYSPVPGGCNMEFEVETAPYLKVGYNNAMIQVDFQPAQYPGASCTSEAVTHDVYHMFMYEREFSEEAYFLAIQDMLIPSGAIANGLLAPVPVYGSVMRRLFSLYAGTGSVYVVVAQTLTGASAYVPAVTYGCSSVYFSDSCTVLSTTFSKVLCACVLFLGLFACFGGHTFFRSQVFLAGFLSGSLLAYVGLTQWTPLPFGSGVTLSCVVGLGVGVLCLLLWYLCGIPVIAILHLVIPLGFLVASIVFYAGLGDFQFAQLDLDFWLTFLVVMLTVVVLMVPLLANASMVSCAVVGAYTAVVPLDHYLGSNLKYIVINTLRRASVPGFSLAVIHPPFQATDGMLVLAWALLAVIGLRSQQIRQTGRPPFPPSSRGPPPLSLPSGLTGRTGTAATVRTPIRVASRIPYRYGSVGDDDVFETPPGQAAQGGSVPRAVMDWFGSGCGLRGR</sequence>
<dbReference type="GO" id="GO:0005886">
    <property type="term" value="C:plasma membrane"/>
    <property type="evidence" value="ECO:0007669"/>
    <property type="project" value="TreeGrafter"/>
</dbReference>
<feature type="transmembrane region" description="Helical" evidence="6">
    <location>
        <begin position="295"/>
        <end position="315"/>
    </location>
</feature>
<dbReference type="RefSeq" id="XP_034244503.1">
    <property type="nucleotide sequence ID" value="XM_034388612.1"/>
</dbReference>
<dbReference type="Proteomes" id="UP000515158">
    <property type="component" value="Unplaced"/>
</dbReference>
<evidence type="ECO:0000259" key="7">
    <source>
        <dbReference type="Pfam" id="PF13886"/>
    </source>
</evidence>
<dbReference type="GeneID" id="117647096"/>
<feature type="transmembrane region" description="Helical" evidence="6">
    <location>
        <begin position="350"/>
        <end position="370"/>
    </location>
</feature>
<evidence type="ECO:0000256" key="4">
    <source>
        <dbReference type="ARBA" id="ARBA00023136"/>
    </source>
</evidence>
<feature type="transmembrane region" description="Helical" evidence="6">
    <location>
        <begin position="377"/>
        <end position="398"/>
    </location>
</feature>
<keyword evidence="2 6" id="KW-0812">Transmembrane</keyword>
<evidence type="ECO:0000256" key="2">
    <source>
        <dbReference type="ARBA" id="ARBA00022692"/>
    </source>
</evidence>
<evidence type="ECO:0000256" key="6">
    <source>
        <dbReference type="SAM" id="Phobius"/>
    </source>
</evidence>
<keyword evidence="4 6" id="KW-0472">Membrane</keyword>
<accession>A0A6P8YWK1</accession>
<organism evidence="9">
    <name type="scientific">Thrips palmi</name>
    <name type="common">Melon thrips</name>
    <dbReference type="NCBI Taxonomy" id="161013"/>
    <lineage>
        <taxon>Eukaryota</taxon>
        <taxon>Metazoa</taxon>
        <taxon>Ecdysozoa</taxon>
        <taxon>Arthropoda</taxon>
        <taxon>Hexapoda</taxon>
        <taxon>Insecta</taxon>
        <taxon>Pterygota</taxon>
        <taxon>Neoptera</taxon>
        <taxon>Paraneoptera</taxon>
        <taxon>Thysanoptera</taxon>
        <taxon>Terebrantia</taxon>
        <taxon>Thripoidea</taxon>
        <taxon>Thripidae</taxon>
        <taxon>Thrips</taxon>
    </lineage>
</organism>
<proteinExistence type="predicted"/>
<feature type="transmembrane region" description="Helical" evidence="6">
    <location>
        <begin position="322"/>
        <end position="338"/>
    </location>
</feature>
<feature type="compositionally biased region" description="Pro residues" evidence="5">
    <location>
        <begin position="512"/>
        <end position="525"/>
    </location>
</feature>
<feature type="compositionally biased region" description="Low complexity" evidence="5">
    <location>
        <begin position="526"/>
        <end position="537"/>
    </location>
</feature>
<dbReference type="InterPro" id="IPR042502">
    <property type="entry name" value="TM7SF3"/>
</dbReference>
<dbReference type="InterPro" id="IPR025256">
    <property type="entry name" value="TM7S3/TM198-like_dom"/>
</dbReference>
<reference evidence="9" key="1">
    <citation type="submission" date="2025-08" db="UniProtKB">
        <authorList>
            <consortium name="RefSeq"/>
        </authorList>
    </citation>
    <scope>IDENTIFICATION</scope>
    <source>
        <tissue evidence="9">Total insect</tissue>
    </source>
</reference>
<dbReference type="PANTHER" id="PTHR15937:SF3">
    <property type="entry name" value="TRANSMEMBRANE 7 SUPERFAMILY MEMBER 3"/>
    <property type="match status" value="1"/>
</dbReference>
<evidence type="ECO:0000313" key="9">
    <source>
        <dbReference type="RefSeq" id="XP_034244503.1"/>
    </source>
</evidence>
<dbReference type="InParanoid" id="A0A6P8YWK1"/>
<feature type="domain" description="TM7S3/TM198-like" evidence="7">
    <location>
        <begin position="300"/>
        <end position="504"/>
    </location>
</feature>